<gene>
    <name evidence="2" type="ORF">Pmani_033531</name>
</gene>
<dbReference type="AlphaFoldDB" id="A0AAE1TQK5"/>
<sequence length="185" mass="19403">MLSQYRTSVRKGGAAAVTVTLAPLEDSRSLGALRYVPCVLSSTISGSGAPHPRSDDSNSTSEDDLNFSTMIMDGIDPLSTAAAMAESSSMTFSLVSFDTFEKGGECLPSPLPSAHGFDRPSTEDCLNTPVTTSEMPTFFVGPVEPLSDSDPPPITGRFLPTPTSSTFTPVLPLPFLPSARCPPAL</sequence>
<reference evidence="2" key="1">
    <citation type="submission" date="2023-11" db="EMBL/GenBank/DDBJ databases">
        <title>Genome assemblies of two species of porcelain crab, Petrolisthes cinctipes and Petrolisthes manimaculis (Anomura: Porcellanidae).</title>
        <authorList>
            <person name="Angst P."/>
        </authorList>
    </citation>
    <scope>NUCLEOTIDE SEQUENCE</scope>
    <source>
        <strain evidence="2">PB745_02</strain>
        <tissue evidence="2">Gill</tissue>
    </source>
</reference>
<evidence type="ECO:0000256" key="1">
    <source>
        <dbReference type="SAM" id="MobiDB-lite"/>
    </source>
</evidence>
<dbReference type="EMBL" id="JAWZYT010004453">
    <property type="protein sequence ID" value="KAK4293796.1"/>
    <property type="molecule type" value="Genomic_DNA"/>
</dbReference>
<proteinExistence type="predicted"/>
<comment type="caution">
    <text evidence="2">The sequence shown here is derived from an EMBL/GenBank/DDBJ whole genome shotgun (WGS) entry which is preliminary data.</text>
</comment>
<organism evidence="2 3">
    <name type="scientific">Petrolisthes manimaculis</name>
    <dbReference type="NCBI Taxonomy" id="1843537"/>
    <lineage>
        <taxon>Eukaryota</taxon>
        <taxon>Metazoa</taxon>
        <taxon>Ecdysozoa</taxon>
        <taxon>Arthropoda</taxon>
        <taxon>Crustacea</taxon>
        <taxon>Multicrustacea</taxon>
        <taxon>Malacostraca</taxon>
        <taxon>Eumalacostraca</taxon>
        <taxon>Eucarida</taxon>
        <taxon>Decapoda</taxon>
        <taxon>Pleocyemata</taxon>
        <taxon>Anomura</taxon>
        <taxon>Galatheoidea</taxon>
        <taxon>Porcellanidae</taxon>
        <taxon>Petrolisthes</taxon>
    </lineage>
</organism>
<dbReference type="Proteomes" id="UP001292094">
    <property type="component" value="Unassembled WGS sequence"/>
</dbReference>
<evidence type="ECO:0000313" key="2">
    <source>
        <dbReference type="EMBL" id="KAK4293796.1"/>
    </source>
</evidence>
<keyword evidence="3" id="KW-1185">Reference proteome</keyword>
<accession>A0AAE1TQK5</accession>
<protein>
    <submittedName>
        <fullName evidence="2">Uncharacterized protein</fullName>
    </submittedName>
</protein>
<name>A0AAE1TQK5_9EUCA</name>
<evidence type="ECO:0000313" key="3">
    <source>
        <dbReference type="Proteomes" id="UP001292094"/>
    </source>
</evidence>
<feature type="region of interest" description="Disordered" evidence="1">
    <location>
        <begin position="45"/>
        <end position="65"/>
    </location>
</feature>